<evidence type="ECO:0000256" key="8">
    <source>
        <dbReference type="ARBA" id="ARBA00022692"/>
    </source>
</evidence>
<keyword evidence="19" id="KW-1185">Reference proteome</keyword>
<dbReference type="GO" id="GO:0005886">
    <property type="term" value="C:plasma membrane"/>
    <property type="evidence" value="ECO:0007669"/>
    <property type="project" value="UniProtKB-SubCell"/>
</dbReference>
<dbReference type="PANTHER" id="PTHR44758">
    <property type="entry name" value="NAD(P) TRANSHYDROGENASE SUBUNIT BETA"/>
    <property type="match status" value="1"/>
</dbReference>
<dbReference type="KEGG" id="lxl:KDY119_03644"/>
<name>A0A5P9QF42_9MICO</name>
<evidence type="ECO:0000259" key="17">
    <source>
        <dbReference type="Pfam" id="PF02233"/>
    </source>
</evidence>
<sequence>MSATLTITWLVYLGAAVCFVLGLHLMRSPRTARRGNALSASGMTAAVLVTALLLLDEDGGGVGWHGGVWAGVALGGGIVVGGGYGLYAARRVKMTAMPQLVSLFNAVGGGAAATVALADASRALAAGSWDGLSVSFSVPVALDVLIGAVTFSGSLVAAGKLQGWVSGAPITFRGSRALALASAVVAVAAGVVVIVAGGGSSDGARTTASLALVVALVAALLFGVLMVLPIGGADMPVVISLLNAFTGLAVAMAGFVVGNEVMIVAGALVGASGSILTKLMADAMNRSVASILVGGFGTGDAPSAAGPGGGAAATVRTVDADDVAIQLAYAHRVVLVPGYGLAAAQAQHELAELANLLTSHGVAVSYAIHPVAGRMPGHMNVLLAEANVPYEQMKELEEANAELDQCDVALVVGANDVTNPAARRPGTAISGMPILDVDHARSVVVIKRSMGHGYAGIDNELYTDPRTGMLFADAKDGLAQLVAAVKEYVTAG</sequence>
<dbReference type="PANTHER" id="PTHR44758:SF1">
    <property type="entry name" value="NAD(P) TRANSHYDROGENASE SUBUNIT BETA"/>
    <property type="match status" value="1"/>
</dbReference>
<feature type="transmembrane region" description="Helical" evidence="16">
    <location>
        <begin position="6"/>
        <end position="25"/>
    </location>
</feature>
<feature type="transmembrane region" description="Helical" evidence="16">
    <location>
        <begin position="100"/>
        <end position="118"/>
    </location>
</feature>
<keyword evidence="18" id="KW-0560">Oxidoreductase</keyword>
<evidence type="ECO:0000256" key="3">
    <source>
        <dbReference type="ARBA" id="ARBA00007919"/>
    </source>
</evidence>
<comment type="subcellular location">
    <subcellularLocation>
        <location evidence="2">Cell inner membrane</location>
        <topology evidence="2">Multi-pass membrane protein</topology>
    </subcellularLocation>
</comment>
<feature type="transmembrane region" description="Helical" evidence="16">
    <location>
        <begin position="67"/>
        <end position="88"/>
    </location>
</feature>
<dbReference type="PIRSF" id="PIRSF000204">
    <property type="entry name" value="PNTB"/>
    <property type="match status" value="1"/>
</dbReference>
<gene>
    <name evidence="18" type="primary">pntB</name>
    <name evidence="18" type="ORF">KDY119_03644</name>
</gene>
<evidence type="ECO:0000256" key="16">
    <source>
        <dbReference type="SAM" id="Phobius"/>
    </source>
</evidence>
<feature type="transmembrane region" description="Helical" evidence="16">
    <location>
        <begin position="237"/>
        <end position="257"/>
    </location>
</feature>
<keyword evidence="7 15" id="KW-0997">Cell inner membrane</keyword>
<keyword evidence="9 15" id="KW-0521">NADP</keyword>
<evidence type="ECO:0000256" key="1">
    <source>
        <dbReference type="ARBA" id="ARBA00003943"/>
    </source>
</evidence>
<dbReference type="GO" id="GO:0016491">
    <property type="term" value="F:oxidoreductase activity"/>
    <property type="evidence" value="ECO:0007669"/>
    <property type="project" value="UniProtKB-KW"/>
</dbReference>
<dbReference type="InterPro" id="IPR012136">
    <property type="entry name" value="NADH_DH_b"/>
</dbReference>
<keyword evidence="8 16" id="KW-0812">Transmembrane</keyword>
<dbReference type="Proteomes" id="UP000326702">
    <property type="component" value="Chromosome"/>
</dbReference>
<comment type="function">
    <text evidence="1 15">The transhydrogenation between NADH and NADP is coupled to respiration and ATP hydrolysis and functions as a proton pump across the membrane.</text>
</comment>
<reference evidence="18 19" key="1">
    <citation type="submission" date="2019-10" db="EMBL/GenBank/DDBJ databases">
        <title>Genome sequence of Luteimicrobium xylanilyticum HY-24.</title>
        <authorList>
            <person name="Kim D.Y."/>
            <person name="Park H.-Y."/>
        </authorList>
    </citation>
    <scope>NUCLEOTIDE SEQUENCE [LARGE SCALE GENOMIC DNA]</scope>
    <source>
        <strain evidence="18 19">HY-24</strain>
    </source>
</reference>
<accession>A0A5P9QF42</accession>
<dbReference type="OrthoDB" id="9763786at2"/>
<evidence type="ECO:0000256" key="13">
    <source>
        <dbReference type="ARBA" id="ARBA00023136"/>
    </source>
</evidence>
<evidence type="ECO:0000256" key="10">
    <source>
        <dbReference type="ARBA" id="ARBA00022967"/>
    </source>
</evidence>
<dbReference type="AlphaFoldDB" id="A0A5P9QF42"/>
<evidence type="ECO:0000256" key="9">
    <source>
        <dbReference type="ARBA" id="ARBA00022857"/>
    </source>
</evidence>
<feature type="transmembrane region" description="Helical" evidence="16">
    <location>
        <begin position="138"/>
        <end position="158"/>
    </location>
</feature>
<dbReference type="RefSeq" id="WP_153022622.1">
    <property type="nucleotide sequence ID" value="NZ_BAABIH010000009.1"/>
</dbReference>
<keyword evidence="13 15" id="KW-0472">Membrane</keyword>
<comment type="catalytic activity">
    <reaction evidence="14 15">
        <text>NAD(+) + NADPH + H(+)(in) = NADH + NADP(+) + H(+)(out)</text>
        <dbReference type="Rhea" id="RHEA:47992"/>
        <dbReference type="ChEBI" id="CHEBI:15378"/>
        <dbReference type="ChEBI" id="CHEBI:57540"/>
        <dbReference type="ChEBI" id="CHEBI:57783"/>
        <dbReference type="ChEBI" id="CHEBI:57945"/>
        <dbReference type="ChEBI" id="CHEBI:58349"/>
        <dbReference type="EC" id="7.1.1.1"/>
    </reaction>
</comment>
<organism evidence="18 19">
    <name type="scientific">Luteimicrobium xylanilyticum</name>
    <dbReference type="NCBI Taxonomy" id="1133546"/>
    <lineage>
        <taxon>Bacteria</taxon>
        <taxon>Bacillati</taxon>
        <taxon>Actinomycetota</taxon>
        <taxon>Actinomycetes</taxon>
        <taxon>Micrococcales</taxon>
        <taxon>Luteimicrobium</taxon>
    </lineage>
</organism>
<dbReference type="Gene3D" id="3.40.50.1220">
    <property type="entry name" value="TPP-binding domain"/>
    <property type="match status" value="1"/>
</dbReference>
<protein>
    <recommendedName>
        <fullName evidence="5 15">NAD(P) transhydrogenase subunit beta</fullName>
        <ecNumber evidence="4 15">7.1.1.1</ecNumber>
    </recommendedName>
    <alternativeName>
        <fullName evidence="15">Nicotinamide nucleotide transhydrogenase subunit beta</fullName>
    </alternativeName>
</protein>
<dbReference type="EC" id="7.1.1.1" evidence="4 15"/>
<evidence type="ECO:0000256" key="12">
    <source>
        <dbReference type="ARBA" id="ARBA00023027"/>
    </source>
</evidence>
<evidence type="ECO:0000313" key="19">
    <source>
        <dbReference type="Proteomes" id="UP000326702"/>
    </source>
</evidence>
<evidence type="ECO:0000256" key="7">
    <source>
        <dbReference type="ARBA" id="ARBA00022519"/>
    </source>
</evidence>
<dbReference type="InterPro" id="IPR029035">
    <property type="entry name" value="DHS-like_NAD/FAD-binding_dom"/>
</dbReference>
<keyword evidence="10 15" id="KW-1278">Translocase</keyword>
<dbReference type="InterPro" id="IPR034300">
    <property type="entry name" value="PNTB-like"/>
</dbReference>
<evidence type="ECO:0000256" key="5">
    <source>
        <dbReference type="ARBA" id="ARBA00014581"/>
    </source>
</evidence>
<evidence type="ECO:0000256" key="11">
    <source>
        <dbReference type="ARBA" id="ARBA00022989"/>
    </source>
</evidence>
<evidence type="ECO:0000256" key="2">
    <source>
        <dbReference type="ARBA" id="ARBA00004429"/>
    </source>
</evidence>
<feature type="transmembrane region" description="Helical" evidence="16">
    <location>
        <begin position="37"/>
        <end position="55"/>
    </location>
</feature>
<feature type="transmembrane region" description="Helical" evidence="16">
    <location>
        <begin position="210"/>
        <end position="230"/>
    </location>
</feature>
<keyword evidence="6 15" id="KW-1003">Cell membrane</keyword>
<feature type="domain" description="NADP transhydrogenase beta-like" evidence="17">
    <location>
        <begin position="10"/>
        <end position="483"/>
    </location>
</feature>
<comment type="similarity">
    <text evidence="3 15">Belongs to the PNT beta subunit family.</text>
</comment>
<dbReference type="GO" id="GO:0008750">
    <property type="term" value="F:proton-translocating NAD(P)+ transhydrogenase activity"/>
    <property type="evidence" value="ECO:0007669"/>
    <property type="project" value="UniProtKB-EC"/>
</dbReference>
<evidence type="ECO:0000256" key="15">
    <source>
        <dbReference type="PIRNR" id="PIRNR000204"/>
    </source>
</evidence>
<feature type="transmembrane region" description="Helical" evidence="16">
    <location>
        <begin position="178"/>
        <end position="198"/>
    </location>
</feature>
<evidence type="ECO:0000256" key="14">
    <source>
        <dbReference type="ARBA" id="ARBA00048202"/>
    </source>
</evidence>
<evidence type="ECO:0000313" key="18">
    <source>
        <dbReference type="EMBL" id="QFV00109.1"/>
    </source>
</evidence>
<dbReference type="Pfam" id="PF02233">
    <property type="entry name" value="PNTB"/>
    <property type="match status" value="1"/>
</dbReference>
<dbReference type="EMBL" id="CP045529">
    <property type="protein sequence ID" value="QFV00109.1"/>
    <property type="molecule type" value="Genomic_DNA"/>
</dbReference>
<keyword evidence="11 16" id="KW-1133">Transmembrane helix</keyword>
<evidence type="ECO:0000256" key="4">
    <source>
        <dbReference type="ARBA" id="ARBA00012943"/>
    </source>
</evidence>
<evidence type="ECO:0000256" key="6">
    <source>
        <dbReference type="ARBA" id="ARBA00022475"/>
    </source>
</evidence>
<keyword evidence="12 15" id="KW-0520">NAD</keyword>
<dbReference type="SUPFAM" id="SSF52467">
    <property type="entry name" value="DHS-like NAD/FAD-binding domain"/>
    <property type="match status" value="1"/>
</dbReference>
<proteinExistence type="inferred from homology"/>
<dbReference type="GO" id="GO:0050661">
    <property type="term" value="F:NADP binding"/>
    <property type="evidence" value="ECO:0007669"/>
    <property type="project" value="InterPro"/>
</dbReference>